<dbReference type="Gene3D" id="3.30.565.10">
    <property type="entry name" value="Histidine kinase-like ATPase, C-terminal domain"/>
    <property type="match status" value="1"/>
</dbReference>
<dbReference type="Pfam" id="PF02518">
    <property type="entry name" value="HATPase_c"/>
    <property type="match status" value="1"/>
</dbReference>
<dbReference type="EC" id="2.7.13.3" evidence="2"/>
<dbReference type="InterPro" id="IPR036890">
    <property type="entry name" value="HATPase_C_sf"/>
</dbReference>
<organism evidence="10">
    <name type="scientific">marine sediment metagenome</name>
    <dbReference type="NCBI Taxonomy" id="412755"/>
    <lineage>
        <taxon>unclassified sequences</taxon>
        <taxon>metagenomes</taxon>
        <taxon>ecological metagenomes</taxon>
    </lineage>
</organism>
<sequence>MVNFIYGLVAGIALAGLAFAVFRNRPGGSSDADTETQKQLEELGKLTGGLAHEIKNPLSTVKVNLKLISEDIDPSDQKNARWQKKIEIVRSETDRLSLILDDFLKYIHRIEPNTQPVNLNDLLGELIDFYSPQARDKSITIRQGLADKPIICDIDADMIKQVLLNLFINAQQAMEGDGELIIRTSAEKGFVRIEVSDTGRGIAPEKLDNIFEAYYTSKAEGSGLGLSTARKIILAHKGTITVNSQPGKGTSFTITLPEADA</sequence>
<evidence type="ECO:0000256" key="7">
    <source>
        <dbReference type="ARBA" id="ARBA00022840"/>
    </source>
</evidence>
<dbReference type="InterPro" id="IPR005467">
    <property type="entry name" value="His_kinase_dom"/>
</dbReference>
<dbReference type="InterPro" id="IPR004358">
    <property type="entry name" value="Sig_transdc_His_kin-like_C"/>
</dbReference>
<evidence type="ECO:0000256" key="2">
    <source>
        <dbReference type="ARBA" id="ARBA00012438"/>
    </source>
</evidence>
<comment type="caution">
    <text evidence="10">The sequence shown here is derived from an EMBL/GenBank/DDBJ whole genome shotgun (WGS) entry which is preliminary data.</text>
</comment>
<dbReference type="EMBL" id="LAZR01042535">
    <property type="protein sequence ID" value="KKL09315.1"/>
    <property type="molecule type" value="Genomic_DNA"/>
</dbReference>
<keyword evidence="3" id="KW-0597">Phosphoprotein</keyword>
<dbReference type="SMART" id="SM00388">
    <property type="entry name" value="HisKA"/>
    <property type="match status" value="1"/>
</dbReference>
<reference evidence="10" key="1">
    <citation type="journal article" date="2015" name="Nature">
        <title>Complex archaea that bridge the gap between prokaryotes and eukaryotes.</title>
        <authorList>
            <person name="Spang A."/>
            <person name="Saw J.H."/>
            <person name="Jorgensen S.L."/>
            <person name="Zaremba-Niedzwiedzka K."/>
            <person name="Martijn J."/>
            <person name="Lind A.E."/>
            <person name="van Eijk R."/>
            <person name="Schleper C."/>
            <person name="Guy L."/>
            <person name="Ettema T.J."/>
        </authorList>
    </citation>
    <scope>NUCLEOTIDE SEQUENCE</scope>
</reference>
<keyword evidence="5" id="KW-0547">Nucleotide-binding</keyword>
<dbReference type="InterPro" id="IPR003594">
    <property type="entry name" value="HATPase_dom"/>
</dbReference>
<proteinExistence type="predicted"/>
<dbReference type="InterPro" id="IPR036097">
    <property type="entry name" value="HisK_dim/P_sf"/>
</dbReference>
<feature type="domain" description="Histidine kinase" evidence="9">
    <location>
        <begin position="49"/>
        <end position="260"/>
    </location>
</feature>
<dbReference type="FunFam" id="3.30.565.10:FF:000006">
    <property type="entry name" value="Sensor histidine kinase WalK"/>
    <property type="match status" value="1"/>
</dbReference>
<protein>
    <recommendedName>
        <fullName evidence="2">histidine kinase</fullName>
        <ecNumber evidence="2">2.7.13.3</ecNumber>
    </recommendedName>
</protein>
<keyword evidence="7" id="KW-0067">ATP-binding</keyword>
<dbReference type="GO" id="GO:0005524">
    <property type="term" value="F:ATP binding"/>
    <property type="evidence" value="ECO:0007669"/>
    <property type="project" value="UniProtKB-KW"/>
</dbReference>
<name>A0A0F9AIU3_9ZZZZ</name>
<dbReference type="InterPro" id="IPR003661">
    <property type="entry name" value="HisK_dim/P_dom"/>
</dbReference>
<evidence type="ECO:0000259" key="9">
    <source>
        <dbReference type="PROSITE" id="PS50109"/>
    </source>
</evidence>
<dbReference type="SUPFAM" id="SSF55874">
    <property type="entry name" value="ATPase domain of HSP90 chaperone/DNA topoisomerase II/histidine kinase"/>
    <property type="match status" value="1"/>
</dbReference>
<dbReference type="SUPFAM" id="SSF47384">
    <property type="entry name" value="Homodimeric domain of signal transducing histidine kinase"/>
    <property type="match status" value="1"/>
</dbReference>
<dbReference type="CDD" id="cd00082">
    <property type="entry name" value="HisKA"/>
    <property type="match status" value="1"/>
</dbReference>
<dbReference type="PROSITE" id="PS50109">
    <property type="entry name" value="HIS_KIN"/>
    <property type="match status" value="1"/>
</dbReference>
<evidence type="ECO:0000256" key="3">
    <source>
        <dbReference type="ARBA" id="ARBA00022553"/>
    </source>
</evidence>
<evidence type="ECO:0000256" key="6">
    <source>
        <dbReference type="ARBA" id="ARBA00022777"/>
    </source>
</evidence>
<evidence type="ECO:0000256" key="1">
    <source>
        <dbReference type="ARBA" id="ARBA00000085"/>
    </source>
</evidence>
<dbReference type="Pfam" id="PF00512">
    <property type="entry name" value="HisKA"/>
    <property type="match status" value="1"/>
</dbReference>
<evidence type="ECO:0000256" key="8">
    <source>
        <dbReference type="ARBA" id="ARBA00023012"/>
    </source>
</evidence>
<dbReference type="Gene3D" id="1.10.287.130">
    <property type="match status" value="1"/>
</dbReference>
<evidence type="ECO:0000313" key="10">
    <source>
        <dbReference type="EMBL" id="KKL09315.1"/>
    </source>
</evidence>
<comment type="catalytic activity">
    <reaction evidence="1">
        <text>ATP + protein L-histidine = ADP + protein N-phospho-L-histidine.</text>
        <dbReference type="EC" id="2.7.13.3"/>
    </reaction>
</comment>
<keyword evidence="6" id="KW-0418">Kinase</keyword>
<accession>A0A0F9AIU3</accession>
<gene>
    <name evidence="10" type="ORF">LCGC14_2567100</name>
</gene>
<dbReference type="SMART" id="SM00387">
    <property type="entry name" value="HATPase_c"/>
    <property type="match status" value="1"/>
</dbReference>
<dbReference type="AlphaFoldDB" id="A0A0F9AIU3"/>
<evidence type="ECO:0000256" key="5">
    <source>
        <dbReference type="ARBA" id="ARBA00022741"/>
    </source>
</evidence>
<dbReference type="PANTHER" id="PTHR43065">
    <property type="entry name" value="SENSOR HISTIDINE KINASE"/>
    <property type="match status" value="1"/>
</dbReference>
<keyword evidence="8" id="KW-0902">Two-component regulatory system</keyword>
<dbReference type="PRINTS" id="PR00344">
    <property type="entry name" value="BCTRLSENSOR"/>
</dbReference>
<dbReference type="PANTHER" id="PTHR43065:SF10">
    <property type="entry name" value="PEROXIDE STRESS-ACTIVATED HISTIDINE KINASE MAK3"/>
    <property type="match status" value="1"/>
</dbReference>
<keyword evidence="4" id="KW-0808">Transferase</keyword>
<dbReference type="GO" id="GO:0000155">
    <property type="term" value="F:phosphorelay sensor kinase activity"/>
    <property type="evidence" value="ECO:0007669"/>
    <property type="project" value="InterPro"/>
</dbReference>
<evidence type="ECO:0000256" key="4">
    <source>
        <dbReference type="ARBA" id="ARBA00022679"/>
    </source>
</evidence>